<evidence type="ECO:0000313" key="13">
    <source>
        <dbReference type="Proteomes" id="UP000256884"/>
    </source>
</evidence>
<dbReference type="GO" id="GO:0006508">
    <property type="term" value="P:proteolysis"/>
    <property type="evidence" value="ECO:0007669"/>
    <property type="project" value="UniProtKB-KW"/>
</dbReference>
<dbReference type="NCBIfam" id="TIGR04183">
    <property type="entry name" value="Por_Secre_tail"/>
    <property type="match status" value="1"/>
</dbReference>
<keyword evidence="13" id="KW-1185">Reference proteome</keyword>
<keyword evidence="6" id="KW-0862">Zinc</keyword>
<dbReference type="InterPro" id="IPR026444">
    <property type="entry name" value="Secre_tail"/>
</dbReference>
<comment type="similarity">
    <text evidence="1">Belongs to the peptidase M43B family.</text>
</comment>
<dbReference type="Pfam" id="PF05572">
    <property type="entry name" value="Peptidase_M43"/>
    <property type="match status" value="1"/>
</dbReference>
<feature type="domain" description="Peptidase M43 pregnancy-associated plasma-A" evidence="10">
    <location>
        <begin position="161"/>
        <end position="312"/>
    </location>
</feature>
<feature type="chain" id="PRO_5017648254" evidence="9">
    <location>
        <begin position="24"/>
        <end position="1044"/>
    </location>
</feature>
<name>A0A3E0ID47_9FLAO</name>
<evidence type="ECO:0000256" key="5">
    <source>
        <dbReference type="ARBA" id="ARBA00022801"/>
    </source>
</evidence>
<gene>
    <name evidence="12" type="ORF">C7448_101518</name>
</gene>
<evidence type="ECO:0000256" key="1">
    <source>
        <dbReference type="ARBA" id="ARBA00008721"/>
    </source>
</evidence>
<dbReference type="Pfam" id="PF20009">
    <property type="entry name" value="GEVED"/>
    <property type="match status" value="1"/>
</dbReference>
<dbReference type="EMBL" id="QUNS01000001">
    <property type="protein sequence ID" value="REH56478.1"/>
    <property type="molecule type" value="Genomic_DNA"/>
</dbReference>
<accession>A0A3E0ID47</accession>
<sequence>MKQKIILLPFFFLLFFCVEAILAQDCKVTSENQKVFLKYPESKKEFDKFNNYTKNVVRKKQTSLLNRAEETYTIPVVVHVYGSVQHGQTVTYEKIEVALDKLNEDFNGLNDDFNTVDPIFSGRRGTLSIRFALAKIDPNGGSTNGVVFHPEKAGYGNGSGYDAQIAADAWDNYKYMNVYIMGDLYADGSATNSGVAWYPNTAMSDNNTARVVYNGRYIHGNTNKEFASVLTHEFGHWLNLIHTFEGGCNDPNGDYVDDTPKEDSNSGDDGCTVGASDCGNLINYENYMGYDAAAGCGKMFTQGQIDRMLTALQHPARKPLWQPANLTSTGVDLTGASLVVDSPIVEEALSNNGAIVNEAKNVTLQGGAFTVSSGSLFEGTHFDTSLPQGVSAQITVVDNQKLNVKFTGQVLNHAKADNSTGTITFKNAAISGGTPSLNSDKVTFNFSFYDPYKVVYFDNQDYTANSGNTWTFFTIDGASNNRFGTFYENNSLILETYKKALVCQSGTRNVKPVDLNTVIDEQSSWVDGGGYPDLHVIRNASYTSWDGKTAYIGFQLELYPGKTNYGWFRVSVNNNGTSYSLLDYAYSTEPYGAIKAGSKVWDGGSTCNDGIQNGDETGVDCGGSCEPCVITYCDSNGKSVNDEFISNVQLNTINNSSSGSNGGYADYTSTVSTSLSKGGDYSITITPSWSSTIYSEGYSVWIDYNQDGDFTDSGEQVWSKTASKDTSVTGEFTVPNSVISGETRMRVSMKYNGIATACESFSYGEVEDYKIVIGSGVVTCNDDIQNGDETGVDCGGSCESCNTNDDIVYVDIDDLTVTPNDVWKVFKIETGDNTDYGAWYTSNSVRLETYNKDIVCESTTSNISYLAEGVSVGVPSNFVANSYPYTVSSSDYTSWNGKTGFIGFTFKINGNPHYGWFHISVASDGQSYTLTDYAYNKTANAAITTVTRSGVVGANHEKLNDSGIISATPNPFISQTKIDVSSLSKDGAIRLDVYDLLGRHIHSKDIQSPSTFILIDDSVIKREGMYLLKIQSGKQIKTLSILKK</sequence>
<evidence type="ECO:0000256" key="3">
    <source>
        <dbReference type="ARBA" id="ARBA00022723"/>
    </source>
</evidence>
<evidence type="ECO:0000256" key="8">
    <source>
        <dbReference type="ARBA" id="ARBA00023157"/>
    </source>
</evidence>
<dbReference type="Gene3D" id="3.40.390.10">
    <property type="entry name" value="Collagenase (Catalytic Domain)"/>
    <property type="match status" value="1"/>
</dbReference>
<evidence type="ECO:0000256" key="9">
    <source>
        <dbReference type="SAM" id="SignalP"/>
    </source>
</evidence>
<organism evidence="12 13">
    <name type="scientific">Tenacibaculum gallaicum</name>
    <dbReference type="NCBI Taxonomy" id="561505"/>
    <lineage>
        <taxon>Bacteria</taxon>
        <taxon>Pseudomonadati</taxon>
        <taxon>Bacteroidota</taxon>
        <taxon>Flavobacteriia</taxon>
        <taxon>Flavobacteriales</taxon>
        <taxon>Flavobacteriaceae</taxon>
        <taxon>Tenacibaculum</taxon>
    </lineage>
</organism>
<evidence type="ECO:0000256" key="2">
    <source>
        <dbReference type="ARBA" id="ARBA00022670"/>
    </source>
</evidence>
<dbReference type="PANTHER" id="PTHR47466">
    <property type="match status" value="1"/>
</dbReference>
<keyword evidence="5" id="KW-0378">Hydrolase</keyword>
<evidence type="ECO:0000256" key="4">
    <source>
        <dbReference type="ARBA" id="ARBA00022729"/>
    </source>
</evidence>
<dbReference type="PANTHER" id="PTHR47466:SF1">
    <property type="entry name" value="METALLOPROTEASE MEP1 (AFU_ORTHOLOGUE AFUA_1G07730)-RELATED"/>
    <property type="match status" value="1"/>
</dbReference>
<reference evidence="12 13" key="1">
    <citation type="submission" date="2018-08" db="EMBL/GenBank/DDBJ databases">
        <title>Genomic Encyclopedia of Type Strains, Phase IV (KMG-IV): sequencing the most valuable type-strain genomes for metagenomic binning, comparative biology and taxonomic classification.</title>
        <authorList>
            <person name="Goeker M."/>
        </authorList>
    </citation>
    <scope>NUCLEOTIDE SEQUENCE [LARGE SCALE GENOMIC DNA]</scope>
    <source>
        <strain evidence="12 13">DSM 18841</strain>
    </source>
</reference>
<keyword evidence="4 9" id="KW-0732">Signal</keyword>
<dbReference type="InterPro" id="IPR045474">
    <property type="entry name" value="GEVED"/>
</dbReference>
<dbReference type="SUPFAM" id="SSF55486">
    <property type="entry name" value="Metalloproteases ('zincins'), catalytic domain"/>
    <property type="match status" value="1"/>
</dbReference>
<dbReference type="GO" id="GO:0046872">
    <property type="term" value="F:metal ion binding"/>
    <property type="evidence" value="ECO:0007669"/>
    <property type="project" value="UniProtKB-KW"/>
</dbReference>
<dbReference type="AlphaFoldDB" id="A0A3E0ID47"/>
<evidence type="ECO:0000313" key="12">
    <source>
        <dbReference type="EMBL" id="REH56478.1"/>
    </source>
</evidence>
<feature type="domain" description="GEVED" evidence="11">
    <location>
        <begin position="698"/>
        <end position="771"/>
    </location>
</feature>
<evidence type="ECO:0000256" key="6">
    <source>
        <dbReference type="ARBA" id="ARBA00022833"/>
    </source>
</evidence>
<feature type="signal peptide" evidence="9">
    <location>
        <begin position="1"/>
        <end position="23"/>
    </location>
</feature>
<proteinExistence type="inferred from homology"/>
<dbReference type="GO" id="GO:0008237">
    <property type="term" value="F:metallopeptidase activity"/>
    <property type="evidence" value="ECO:0007669"/>
    <property type="project" value="UniProtKB-KW"/>
</dbReference>
<evidence type="ECO:0000256" key="7">
    <source>
        <dbReference type="ARBA" id="ARBA00023049"/>
    </source>
</evidence>
<keyword evidence="8" id="KW-1015">Disulfide bond</keyword>
<evidence type="ECO:0000259" key="11">
    <source>
        <dbReference type="Pfam" id="PF20009"/>
    </source>
</evidence>
<evidence type="ECO:0000259" key="10">
    <source>
        <dbReference type="Pfam" id="PF05572"/>
    </source>
</evidence>
<keyword evidence="7" id="KW-0482">Metalloprotease</keyword>
<dbReference type="InterPro" id="IPR008754">
    <property type="entry name" value="Peptidase_M43"/>
</dbReference>
<keyword evidence="3" id="KW-0479">Metal-binding</keyword>
<dbReference type="RefSeq" id="WP_115899778.1">
    <property type="nucleotide sequence ID" value="NZ_QUNS01000001.1"/>
</dbReference>
<dbReference type="InterPro" id="IPR024079">
    <property type="entry name" value="MetalloPept_cat_dom_sf"/>
</dbReference>
<protein>
    <submittedName>
        <fullName evidence="12">Putative secreted protein (Por secretion system target)</fullName>
    </submittedName>
</protein>
<dbReference type="OrthoDB" id="6278496at2"/>
<keyword evidence="2" id="KW-0645">Protease</keyword>
<dbReference type="Proteomes" id="UP000256884">
    <property type="component" value="Unassembled WGS sequence"/>
</dbReference>
<comment type="caution">
    <text evidence="12">The sequence shown here is derived from an EMBL/GenBank/DDBJ whole genome shotgun (WGS) entry which is preliminary data.</text>
</comment>